<feature type="domain" description="SF4 helicase" evidence="14">
    <location>
        <begin position="190"/>
        <end position="454"/>
    </location>
</feature>
<keyword evidence="3 13" id="KW-0235">DNA replication</keyword>
<comment type="caution">
    <text evidence="15">The sequence shown here is derived from an EMBL/GenBank/DDBJ whole genome shotgun (WGS) entry which is preliminary data.</text>
</comment>
<evidence type="ECO:0000256" key="4">
    <source>
        <dbReference type="ARBA" id="ARBA00022741"/>
    </source>
</evidence>
<gene>
    <name evidence="15" type="primary">dnaB</name>
    <name evidence="15" type="ORF">ENS64_02055</name>
</gene>
<keyword evidence="5 13" id="KW-0378">Hydrolase</keyword>
<dbReference type="EMBL" id="DSVQ01000005">
    <property type="protein sequence ID" value="HGT38042.1"/>
    <property type="molecule type" value="Genomic_DNA"/>
</dbReference>
<comment type="catalytic activity">
    <reaction evidence="11 13">
        <text>ATP + H2O = ADP + phosphate + H(+)</text>
        <dbReference type="Rhea" id="RHEA:13065"/>
        <dbReference type="ChEBI" id="CHEBI:15377"/>
        <dbReference type="ChEBI" id="CHEBI:15378"/>
        <dbReference type="ChEBI" id="CHEBI:30616"/>
        <dbReference type="ChEBI" id="CHEBI:43474"/>
        <dbReference type="ChEBI" id="CHEBI:456216"/>
        <dbReference type="EC" id="5.6.2.3"/>
    </reaction>
</comment>
<dbReference type="GO" id="GO:0005524">
    <property type="term" value="F:ATP binding"/>
    <property type="evidence" value="ECO:0007669"/>
    <property type="project" value="UniProtKB-UniRule"/>
</dbReference>
<keyword evidence="6 13" id="KW-0347">Helicase</keyword>
<dbReference type="InterPro" id="IPR007692">
    <property type="entry name" value="DNA_helicase_DnaB"/>
</dbReference>
<evidence type="ECO:0000256" key="9">
    <source>
        <dbReference type="ARBA" id="ARBA00023235"/>
    </source>
</evidence>
<dbReference type="InterPro" id="IPR036185">
    <property type="entry name" value="DNA_heli_DnaB-like_N_sf"/>
</dbReference>
<dbReference type="FunFam" id="1.10.860.10:FF:000001">
    <property type="entry name" value="Replicative DNA helicase"/>
    <property type="match status" value="1"/>
</dbReference>
<keyword evidence="7 13" id="KW-0067">ATP-binding</keyword>
<evidence type="ECO:0000256" key="1">
    <source>
        <dbReference type="ARBA" id="ARBA00008428"/>
    </source>
</evidence>
<proteinExistence type="inferred from homology"/>
<name>A0A7C4LIN8_9PLAN</name>
<dbReference type="Gene3D" id="1.10.860.10">
    <property type="entry name" value="DNAb Helicase, Chain A"/>
    <property type="match status" value="1"/>
</dbReference>
<keyword evidence="2 13" id="KW-0639">Primosome</keyword>
<evidence type="ECO:0000313" key="15">
    <source>
        <dbReference type="EMBL" id="HGT38042.1"/>
    </source>
</evidence>
<dbReference type="GO" id="GO:1990077">
    <property type="term" value="C:primosome complex"/>
    <property type="evidence" value="ECO:0007669"/>
    <property type="project" value="UniProtKB-UniRule"/>
</dbReference>
<dbReference type="InterPro" id="IPR007693">
    <property type="entry name" value="DNA_helicase_DnaB-like_N"/>
</dbReference>
<evidence type="ECO:0000259" key="14">
    <source>
        <dbReference type="PROSITE" id="PS51199"/>
    </source>
</evidence>
<dbReference type="Gene3D" id="3.40.50.300">
    <property type="entry name" value="P-loop containing nucleotide triphosphate hydrolases"/>
    <property type="match status" value="1"/>
</dbReference>
<dbReference type="GO" id="GO:0003677">
    <property type="term" value="F:DNA binding"/>
    <property type="evidence" value="ECO:0007669"/>
    <property type="project" value="UniProtKB-UniRule"/>
</dbReference>
<dbReference type="AlphaFoldDB" id="A0A7C4LIN8"/>
<dbReference type="EC" id="5.6.2.3" evidence="12 13"/>
<evidence type="ECO:0000256" key="3">
    <source>
        <dbReference type="ARBA" id="ARBA00022705"/>
    </source>
</evidence>
<evidence type="ECO:0000256" key="12">
    <source>
        <dbReference type="NCBIfam" id="TIGR00665"/>
    </source>
</evidence>
<evidence type="ECO:0000256" key="2">
    <source>
        <dbReference type="ARBA" id="ARBA00022515"/>
    </source>
</evidence>
<dbReference type="PROSITE" id="PS51199">
    <property type="entry name" value="SF4_HELICASE"/>
    <property type="match status" value="1"/>
</dbReference>
<sequence>MASRDAAAQPSVVDLTARLPPQSLVAEQSVLGSILILNEAIDEIADILHPAHFYSEKHQILYAAILRMYESGIRGIDVLTLAEELERRKELEAIGGAEYLLTIQDAVPHAAHVKYYAEIVRDKWIQRSLTQVCTEVLRECYHGSSDTADVLALAEKGIFQILEQQETGAKLSMDEILLETMERINHRMGREGTISGLSTGFADLDRQTNGFQPSELIILAARPSMGKTAFVCNIADWVAGPGNTGVLMFSLEQSKLELAERFLCNRARLDGHRVRKGLFEPAERDALFQAASELSRVPIFIDDTAARTVGQIAAICRRMKRRHHIGLVIIDYLQLIEPEDKRANREQQIAQTTRRLKGIAKENDLPVVALSQLNRGVELREDKRPRLADLRESGAIEQDADIVMFLHRPDAYNPEDRPGEAEVIVAKHRSGPTGIVTLRWRKESMRFEDFSVADGFPL</sequence>
<protein>
    <recommendedName>
        <fullName evidence="12 13">Replicative DNA helicase</fullName>
        <ecNumber evidence="12 13">5.6.2.3</ecNumber>
    </recommendedName>
</protein>
<evidence type="ECO:0000256" key="7">
    <source>
        <dbReference type="ARBA" id="ARBA00022840"/>
    </source>
</evidence>
<evidence type="ECO:0000256" key="5">
    <source>
        <dbReference type="ARBA" id="ARBA00022801"/>
    </source>
</evidence>
<dbReference type="NCBIfam" id="TIGR00665">
    <property type="entry name" value="DnaB"/>
    <property type="match status" value="1"/>
</dbReference>
<dbReference type="PANTHER" id="PTHR30153">
    <property type="entry name" value="REPLICATIVE DNA HELICASE DNAB"/>
    <property type="match status" value="1"/>
</dbReference>
<dbReference type="GO" id="GO:0005829">
    <property type="term" value="C:cytosol"/>
    <property type="evidence" value="ECO:0007669"/>
    <property type="project" value="TreeGrafter"/>
</dbReference>
<dbReference type="GO" id="GO:0043139">
    <property type="term" value="F:5'-3' DNA helicase activity"/>
    <property type="evidence" value="ECO:0007669"/>
    <property type="project" value="UniProtKB-EC"/>
</dbReference>
<dbReference type="SUPFAM" id="SSF52540">
    <property type="entry name" value="P-loop containing nucleoside triphosphate hydrolases"/>
    <property type="match status" value="1"/>
</dbReference>
<evidence type="ECO:0000256" key="6">
    <source>
        <dbReference type="ARBA" id="ARBA00022806"/>
    </source>
</evidence>
<dbReference type="Pfam" id="PF00772">
    <property type="entry name" value="DnaB"/>
    <property type="match status" value="1"/>
</dbReference>
<dbReference type="InterPro" id="IPR007694">
    <property type="entry name" value="DNA_helicase_DnaB-like_C"/>
</dbReference>
<dbReference type="SMART" id="SM00382">
    <property type="entry name" value="AAA"/>
    <property type="match status" value="1"/>
</dbReference>
<dbReference type="Pfam" id="PF03796">
    <property type="entry name" value="DnaB_C"/>
    <property type="match status" value="1"/>
</dbReference>
<dbReference type="InterPro" id="IPR003593">
    <property type="entry name" value="AAA+_ATPase"/>
</dbReference>
<keyword evidence="9" id="KW-0413">Isomerase</keyword>
<evidence type="ECO:0000256" key="8">
    <source>
        <dbReference type="ARBA" id="ARBA00023125"/>
    </source>
</evidence>
<accession>A0A7C4LIN8</accession>
<reference evidence="15" key="1">
    <citation type="journal article" date="2020" name="mSystems">
        <title>Genome- and Community-Level Interaction Insights into Carbon Utilization and Element Cycling Functions of Hydrothermarchaeota in Hydrothermal Sediment.</title>
        <authorList>
            <person name="Zhou Z."/>
            <person name="Liu Y."/>
            <person name="Xu W."/>
            <person name="Pan J."/>
            <person name="Luo Z.H."/>
            <person name="Li M."/>
        </authorList>
    </citation>
    <scope>NUCLEOTIDE SEQUENCE [LARGE SCALE GENOMIC DNA]</scope>
    <source>
        <strain evidence="15">SpSt-508</strain>
    </source>
</reference>
<evidence type="ECO:0000256" key="10">
    <source>
        <dbReference type="ARBA" id="ARBA00044932"/>
    </source>
</evidence>
<evidence type="ECO:0000256" key="11">
    <source>
        <dbReference type="ARBA" id="ARBA00048954"/>
    </source>
</evidence>
<comment type="function">
    <text evidence="10 13">The main replicative DNA helicase, it participates in initiation and elongation during chromosome replication. Travels ahead of the DNA replisome, separating dsDNA into templates for DNA synthesis. A processive ATP-dependent 5'-3' DNA helicase it has DNA-dependent ATPase activity.</text>
</comment>
<dbReference type="InterPro" id="IPR016136">
    <property type="entry name" value="DNA_helicase_N/primase_C"/>
</dbReference>
<keyword evidence="8 13" id="KW-0238">DNA-binding</keyword>
<dbReference type="PANTHER" id="PTHR30153:SF2">
    <property type="entry name" value="REPLICATIVE DNA HELICASE"/>
    <property type="match status" value="1"/>
</dbReference>
<evidence type="ECO:0000256" key="13">
    <source>
        <dbReference type="RuleBase" id="RU362085"/>
    </source>
</evidence>
<dbReference type="InterPro" id="IPR027417">
    <property type="entry name" value="P-loop_NTPase"/>
</dbReference>
<comment type="similarity">
    <text evidence="1 13">Belongs to the helicase family. DnaB subfamily.</text>
</comment>
<keyword evidence="4 13" id="KW-0547">Nucleotide-binding</keyword>
<dbReference type="GO" id="GO:0006269">
    <property type="term" value="P:DNA replication, synthesis of primer"/>
    <property type="evidence" value="ECO:0007669"/>
    <property type="project" value="UniProtKB-UniRule"/>
</dbReference>
<dbReference type="CDD" id="cd00984">
    <property type="entry name" value="DnaB_C"/>
    <property type="match status" value="1"/>
</dbReference>
<dbReference type="GO" id="GO:0016787">
    <property type="term" value="F:hydrolase activity"/>
    <property type="evidence" value="ECO:0007669"/>
    <property type="project" value="UniProtKB-KW"/>
</dbReference>
<organism evidence="15">
    <name type="scientific">Schlesneria paludicola</name>
    <dbReference type="NCBI Taxonomy" id="360056"/>
    <lineage>
        <taxon>Bacteria</taxon>
        <taxon>Pseudomonadati</taxon>
        <taxon>Planctomycetota</taxon>
        <taxon>Planctomycetia</taxon>
        <taxon>Planctomycetales</taxon>
        <taxon>Planctomycetaceae</taxon>
        <taxon>Schlesneria</taxon>
    </lineage>
</organism>
<dbReference type="SUPFAM" id="SSF48024">
    <property type="entry name" value="N-terminal domain of DnaB helicase"/>
    <property type="match status" value="1"/>
</dbReference>